<keyword evidence="7" id="KW-0946">Virion</keyword>
<keyword evidence="11" id="KW-1185">Reference proteome</keyword>
<feature type="compositionally biased region" description="Basic and acidic residues" evidence="9">
    <location>
        <begin position="252"/>
        <end position="263"/>
    </location>
</feature>
<sequence length="285" mass="30590">MGAAIAKSRKGAFVDAAASCACAGSGAPSRFLRRSKASRYACRSLASCDPNIAMSHDPDGLVARRRLAETHLRASIYRDRALRLYRGGASVQDPSFVSAFMAAKGAHLEMEARLKARARVEMMRQHAARVKIRVEEQEARRGFLAAHRRFLDPSLADGIDEEDDFLAEQEDRLEEVADRAGSGADFSEGWMSQTDSDLLIMWQISESPDAHRSDPSDPASPRTSAGLSAGDMPAVNHSPRAAATSGSTRPRTASDPKSTKGREPGPQTASPPDGGEDLAAPSQRS</sequence>
<protein>
    <submittedName>
        <fullName evidence="10">Tegument protein UL14</fullName>
    </submittedName>
</protein>
<dbReference type="EMBL" id="JQ596859">
    <property type="protein sequence ID" value="AFR32455.1"/>
    <property type="molecule type" value="Genomic_DNA"/>
</dbReference>
<dbReference type="GO" id="GO:0019033">
    <property type="term" value="C:viral tegument"/>
    <property type="evidence" value="ECO:0007669"/>
    <property type="project" value="UniProtKB-SubCell"/>
</dbReference>
<comment type="similarity">
    <text evidence="4">Belongs to the alphaherpesvirinae HHV-1 UL14 protein family.</text>
</comment>
<dbReference type="RefSeq" id="YP_009230144.1">
    <property type="nucleotide sequence ID" value="NC_029311.1"/>
</dbReference>
<accession>J9QVC5</accession>
<evidence type="ECO:0000256" key="5">
    <source>
        <dbReference type="ARBA" id="ARBA00022562"/>
    </source>
</evidence>
<evidence type="ECO:0000256" key="2">
    <source>
        <dbReference type="ARBA" id="ARBA00004192"/>
    </source>
</evidence>
<evidence type="ECO:0000256" key="1">
    <source>
        <dbReference type="ARBA" id="ARBA00004147"/>
    </source>
</evidence>
<feature type="region of interest" description="Disordered" evidence="9">
    <location>
        <begin position="208"/>
        <end position="285"/>
    </location>
</feature>
<name>J9QVC5_9ALPH</name>
<keyword evidence="5" id="KW-1048">Host nucleus</keyword>
<dbReference type="InterPro" id="IPR005207">
    <property type="entry name" value="Herpes_UL14"/>
</dbReference>
<keyword evidence="6" id="KW-0920">Virion tegument</keyword>
<proteinExistence type="inferred from homology"/>
<dbReference type="OrthoDB" id="24147at10239"/>
<evidence type="ECO:0000313" key="10">
    <source>
        <dbReference type="EMBL" id="AFR32455.1"/>
    </source>
</evidence>
<dbReference type="KEGG" id="vg:26887546"/>
<reference evidence="10 11" key="1">
    <citation type="journal article" date="2012" name="Virology">
        <title>Analysis of the genome of leporid herpesvirus 4.</title>
        <authorList>
            <person name="Babra B."/>
            <person name="Watson G."/>
            <person name="Xu W."/>
            <person name="Jeffrey B.M."/>
            <person name="Xu J.R."/>
            <person name="Rockey D.D."/>
            <person name="Rohrmann G.F."/>
            <person name="Jin L."/>
        </authorList>
    </citation>
    <scope>NUCLEOTIDE SEQUENCE [LARGE SCALE GENOMIC DNA]</scope>
    <source>
        <strain evidence="10">LHV4012612</strain>
    </source>
</reference>
<evidence type="ECO:0000256" key="8">
    <source>
        <dbReference type="ARBA" id="ARBA00023200"/>
    </source>
</evidence>
<evidence type="ECO:0000256" key="6">
    <source>
        <dbReference type="ARBA" id="ARBA00022580"/>
    </source>
</evidence>
<dbReference type="GO" id="GO:0030430">
    <property type="term" value="C:host cell cytoplasm"/>
    <property type="evidence" value="ECO:0007669"/>
    <property type="project" value="UniProtKB-SubCell"/>
</dbReference>
<dbReference type="Pfam" id="PF03580">
    <property type="entry name" value="Herpes_UL14"/>
    <property type="match status" value="1"/>
</dbReference>
<organism evidence="10 11">
    <name type="scientific">Leporid alphaherpesvirus 4</name>
    <dbReference type="NCBI Taxonomy" id="481315"/>
    <lineage>
        <taxon>Viruses</taxon>
        <taxon>Duplodnaviria</taxon>
        <taxon>Heunggongvirae</taxon>
        <taxon>Peploviricota</taxon>
        <taxon>Herviviricetes</taxon>
        <taxon>Herpesvirales</taxon>
        <taxon>Orthoherpesviridae</taxon>
        <taxon>Alphaherpesvirinae</taxon>
        <taxon>Simplexvirus</taxon>
        <taxon>Simplexvirus leporidalpha4</taxon>
    </lineage>
</organism>
<dbReference type="GeneID" id="26887546"/>
<keyword evidence="8" id="KW-1035">Host cytoplasm</keyword>
<comment type="subcellular location">
    <subcellularLocation>
        <location evidence="2">Host cytoplasm</location>
    </subcellularLocation>
    <subcellularLocation>
        <location evidence="1">Host nucleus</location>
    </subcellularLocation>
    <subcellularLocation>
        <location evidence="3">Virion tegument</location>
    </subcellularLocation>
</comment>
<evidence type="ECO:0000256" key="7">
    <source>
        <dbReference type="ARBA" id="ARBA00022844"/>
    </source>
</evidence>
<dbReference type="Proteomes" id="UP000167073">
    <property type="component" value="Segment"/>
</dbReference>
<evidence type="ECO:0000256" key="9">
    <source>
        <dbReference type="SAM" id="MobiDB-lite"/>
    </source>
</evidence>
<evidence type="ECO:0000256" key="4">
    <source>
        <dbReference type="ARBA" id="ARBA00009888"/>
    </source>
</evidence>
<dbReference type="GO" id="GO:0042025">
    <property type="term" value="C:host cell nucleus"/>
    <property type="evidence" value="ECO:0007669"/>
    <property type="project" value="UniProtKB-SubCell"/>
</dbReference>
<gene>
    <name evidence="10" type="primary">UL14</name>
</gene>
<evidence type="ECO:0000256" key="3">
    <source>
        <dbReference type="ARBA" id="ARBA00004535"/>
    </source>
</evidence>
<evidence type="ECO:0000313" key="11">
    <source>
        <dbReference type="Proteomes" id="UP000167073"/>
    </source>
</evidence>